<feature type="compositionally biased region" description="Low complexity" evidence="1">
    <location>
        <begin position="42"/>
        <end position="55"/>
    </location>
</feature>
<feature type="compositionally biased region" description="Low complexity" evidence="1">
    <location>
        <begin position="621"/>
        <end position="635"/>
    </location>
</feature>
<comment type="caution">
    <text evidence="2">The sequence shown here is derived from an EMBL/GenBank/DDBJ whole genome shotgun (WGS) entry which is preliminary data.</text>
</comment>
<feature type="compositionally biased region" description="Basic and acidic residues" evidence="1">
    <location>
        <begin position="581"/>
        <end position="590"/>
    </location>
</feature>
<feature type="compositionally biased region" description="Low complexity" evidence="1">
    <location>
        <begin position="481"/>
        <end position="490"/>
    </location>
</feature>
<organism evidence="2 3">
    <name type="scientific">Sordaria brevicollis</name>
    <dbReference type="NCBI Taxonomy" id="83679"/>
    <lineage>
        <taxon>Eukaryota</taxon>
        <taxon>Fungi</taxon>
        <taxon>Dikarya</taxon>
        <taxon>Ascomycota</taxon>
        <taxon>Pezizomycotina</taxon>
        <taxon>Sordariomycetes</taxon>
        <taxon>Sordariomycetidae</taxon>
        <taxon>Sordariales</taxon>
        <taxon>Sordariaceae</taxon>
        <taxon>Sordaria</taxon>
    </lineage>
</organism>
<reference evidence="2" key="1">
    <citation type="journal article" date="2023" name="Mol. Phylogenet. Evol.">
        <title>Genome-scale phylogeny and comparative genomics of the fungal order Sordariales.</title>
        <authorList>
            <person name="Hensen N."/>
            <person name="Bonometti L."/>
            <person name="Westerberg I."/>
            <person name="Brannstrom I.O."/>
            <person name="Guillou S."/>
            <person name="Cros-Aarteil S."/>
            <person name="Calhoun S."/>
            <person name="Haridas S."/>
            <person name="Kuo A."/>
            <person name="Mondo S."/>
            <person name="Pangilinan J."/>
            <person name="Riley R."/>
            <person name="LaButti K."/>
            <person name="Andreopoulos B."/>
            <person name="Lipzen A."/>
            <person name="Chen C."/>
            <person name="Yan M."/>
            <person name="Daum C."/>
            <person name="Ng V."/>
            <person name="Clum A."/>
            <person name="Steindorff A."/>
            <person name="Ohm R.A."/>
            <person name="Martin F."/>
            <person name="Silar P."/>
            <person name="Natvig D.O."/>
            <person name="Lalanne C."/>
            <person name="Gautier V."/>
            <person name="Ament-Velasquez S.L."/>
            <person name="Kruys A."/>
            <person name="Hutchinson M.I."/>
            <person name="Powell A.J."/>
            <person name="Barry K."/>
            <person name="Miller A.N."/>
            <person name="Grigoriev I.V."/>
            <person name="Debuchy R."/>
            <person name="Gladieux P."/>
            <person name="Hiltunen Thoren M."/>
            <person name="Johannesson H."/>
        </authorList>
    </citation>
    <scope>NUCLEOTIDE SEQUENCE</scope>
    <source>
        <strain evidence="2">FGSC 1904</strain>
    </source>
</reference>
<evidence type="ECO:0000256" key="1">
    <source>
        <dbReference type="SAM" id="MobiDB-lite"/>
    </source>
</evidence>
<sequence>MAQPSSLNTNNPFRRKQAGAGASTPSNPPLPLASDAFADAFDPLPTSSSSSLDPTRPALPSSDDFRNSLQSLGQSTNEPPPKTSFQKPKVVKKVRVQSPPPSPESEEEEPVRYPPVEEDTAESSSSDDDEEDGGADPFARASETYPPIEPRQELPGSSRVPPNPFGRTLEDLEHPTTESTQSPGAAQPGGKGSLDVDSFRRLLLTGQAGGPVQSTLRTDGASITDASSTLTAQDTPRTSHEISEHEREESQSQRAPARPALQTPSSSRSKAPPPPPPSSRHGKLIKSESSKGEERSAGAPGTPRPSSSSDRTSKILASPFSEQPSDMNKPLPAQPVRSPGEEDLESPFDREAAGKVPEETSNAPTPRPPTPPKPTTATPPPPSQVPPKKPPPPPRRSTHGRSESKVSVPGSSVSATPVATPQPSRLDEEPTRTSVDSIRSRSSSMKVTSSTAHVNAPAPPPPRRSTHGSRPSTSTAGLGMGVSSPASASVGGEGTSEFPGLAPQPISGSAQSSRPTTPANNSNNNPSETASITSFSQSAASGHGRTPSGSVGRLAPPPPPPARNKSVRSSGAPSTPGGAVRRTDSGRTKGEPIGLASPAPISTSSPNHAPPPPPRPRGSNRRSVSGSGSVGEPVVVATAPGIVEQPKPVHPPPPVPDFGGGAGARFLEASLALGEDQPRSVPDGELTVADSGMDEEEMLRRESAAKDILADLDALQREVDALRAAQEQGRV</sequence>
<protein>
    <submittedName>
        <fullName evidence="2">Uncharacterized protein</fullName>
    </submittedName>
</protein>
<feature type="compositionally biased region" description="Polar residues" evidence="1">
    <location>
        <begin position="224"/>
        <end position="236"/>
    </location>
</feature>
<feature type="compositionally biased region" description="Polar residues" evidence="1">
    <location>
        <begin position="409"/>
        <end position="423"/>
    </location>
</feature>
<accession>A0AAE0NW47</accession>
<feature type="compositionally biased region" description="Acidic residues" evidence="1">
    <location>
        <begin position="116"/>
        <end position="134"/>
    </location>
</feature>
<feature type="compositionally biased region" description="Low complexity" evidence="1">
    <location>
        <begin position="432"/>
        <end position="451"/>
    </location>
</feature>
<evidence type="ECO:0000313" key="2">
    <source>
        <dbReference type="EMBL" id="KAK3388530.1"/>
    </source>
</evidence>
<gene>
    <name evidence="2" type="ORF">B0T20DRAFT_425670</name>
</gene>
<dbReference type="Proteomes" id="UP001281003">
    <property type="component" value="Unassembled WGS sequence"/>
</dbReference>
<feature type="compositionally biased region" description="Low complexity" evidence="1">
    <location>
        <begin position="512"/>
        <end position="531"/>
    </location>
</feature>
<dbReference type="EMBL" id="JAUTDP010000015">
    <property type="protein sequence ID" value="KAK3388530.1"/>
    <property type="molecule type" value="Genomic_DNA"/>
</dbReference>
<dbReference type="AlphaFoldDB" id="A0AAE0NW47"/>
<feature type="region of interest" description="Disordered" evidence="1">
    <location>
        <begin position="1"/>
        <end position="663"/>
    </location>
</feature>
<feature type="compositionally biased region" description="Polar residues" evidence="1">
    <location>
        <begin position="67"/>
        <end position="77"/>
    </location>
</feature>
<feature type="compositionally biased region" description="Basic and acidic residues" evidence="1">
    <location>
        <begin position="347"/>
        <end position="358"/>
    </location>
</feature>
<reference evidence="2" key="2">
    <citation type="submission" date="2023-07" db="EMBL/GenBank/DDBJ databases">
        <authorList>
            <consortium name="Lawrence Berkeley National Laboratory"/>
            <person name="Haridas S."/>
            <person name="Hensen N."/>
            <person name="Bonometti L."/>
            <person name="Westerberg I."/>
            <person name="Brannstrom I.O."/>
            <person name="Guillou S."/>
            <person name="Cros-Aarteil S."/>
            <person name="Calhoun S."/>
            <person name="Kuo A."/>
            <person name="Mondo S."/>
            <person name="Pangilinan J."/>
            <person name="Riley R."/>
            <person name="LaButti K."/>
            <person name="Andreopoulos B."/>
            <person name="Lipzen A."/>
            <person name="Chen C."/>
            <person name="Yanf M."/>
            <person name="Daum C."/>
            <person name="Ng V."/>
            <person name="Clum A."/>
            <person name="Steindorff A."/>
            <person name="Ohm R."/>
            <person name="Martin F."/>
            <person name="Silar P."/>
            <person name="Natvig D."/>
            <person name="Lalanne C."/>
            <person name="Gautier V."/>
            <person name="Ament-velasquez S.L."/>
            <person name="Kruys A."/>
            <person name="Hutchinson M.I."/>
            <person name="Powell A.J."/>
            <person name="Barry K."/>
            <person name="Miller A.N."/>
            <person name="Grigoriev I.V."/>
            <person name="Debuchy R."/>
            <person name="Gladieux P."/>
            <person name="Thoren M.H."/>
            <person name="Johannesson H."/>
        </authorList>
    </citation>
    <scope>NUCLEOTIDE SEQUENCE</scope>
    <source>
        <strain evidence="2">FGSC 1904</strain>
    </source>
</reference>
<keyword evidence="3" id="KW-1185">Reference proteome</keyword>
<feature type="compositionally biased region" description="Pro residues" evidence="1">
    <location>
        <begin position="365"/>
        <end position="395"/>
    </location>
</feature>
<name>A0AAE0NW47_SORBR</name>
<proteinExistence type="predicted"/>
<feature type="compositionally biased region" description="Basic and acidic residues" evidence="1">
    <location>
        <begin position="285"/>
        <end position="296"/>
    </location>
</feature>
<feature type="compositionally biased region" description="Basic and acidic residues" evidence="1">
    <location>
        <begin position="237"/>
        <end position="251"/>
    </location>
</feature>
<feature type="compositionally biased region" description="Polar residues" evidence="1">
    <location>
        <begin position="1"/>
        <end position="12"/>
    </location>
</feature>
<evidence type="ECO:0000313" key="3">
    <source>
        <dbReference type="Proteomes" id="UP001281003"/>
    </source>
</evidence>